<reference evidence="2 3" key="1">
    <citation type="journal article" date="2019" name="Nat. Microbiol.">
        <title>Mediterranean grassland soil C-N compound turnover is dependent on rainfall and depth, and is mediated by genomically divergent microorganisms.</title>
        <authorList>
            <person name="Diamond S."/>
            <person name="Andeer P.F."/>
            <person name="Li Z."/>
            <person name="Crits-Christoph A."/>
            <person name="Burstein D."/>
            <person name="Anantharaman K."/>
            <person name="Lane K.R."/>
            <person name="Thomas B.C."/>
            <person name="Pan C."/>
            <person name="Northen T.R."/>
            <person name="Banfield J.F."/>
        </authorList>
    </citation>
    <scope>NUCLEOTIDE SEQUENCE [LARGE SCALE GENOMIC DNA]</scope>
    <source>
        <strain evidence="2">NP_2</strain>
    </source>
</reference>
<protein>
    <recommendedName>
        <fullName evidence="4">Exo-alpha-sialidase</fullName>
    </recommendedName>
</protein>
<dbReference type="Gene3D" id="2.120.10.10">
    <property type="match status" value="1"/>
</dbReference>
<accession>A0A537LBT1</accession>
<keyword evidence="1" id="KW-0732">Signal</keyword>
<proteinExistence type="predicted"/>
<name>A0A537LBT1_9BACT</name>
<evidence type="ECO:0000313" key="2">
    <source>
        <dbReference type="EMBL" id="TMJ05478.1"/>
    </source>
</evidence>
<comment type="caution">
    <text evidence="2">The sequence shown here is derived from an EMBL/GenBank/DDBJ whole genome shotgun (WGS) entry which is preliminary data.</text>
</comment>
<dbReference type="EMBL" id="VBAJ01000248">
    <property type="protein sequence ID" value="TMJ05478.1"/>
    <property type="molecule type" value="Genomic_DNA"/>
</dbReference>
<sequence>MKTALPKFVLAGTVLCVLTLTAMGGTGFTTQVSPSSQTNATEPSVAVDRSDGTIYVAWQAGGTWVARSDDGGRSFVQTPIADPFGRDIGDVNARVGGLTPCTTPATNCLPGTHRVYVSSIERAPLLLQTRLAFSDDRGAHWTINDLAAFNPSFIDRPWMAVFPSTVSAAQDQVYVAYHDFTISQIWVAASNDGGHTFGPSVDVLGTNGMAFVDSFCNTIPSGIEVDPQTAEVYVLWITADPVQNIGEGCDITQIQNFHEVWVAHSPPAGAGGLTTWDAHRVFNGPTMTNTDKIFATLGVDDSGTPGVAGNVYAVFSDNLSAPGVWDIWFTHSSNRGMDWPSPVKVNNDKGTHYFPWIAAGTTGRVDFIWLTSPDTTPTDTEQSPWSVTFAQTTNGTAATPKFSQTSASSTVMHVGDICTVGIFCSVTGGNRDLADSISIAIDRGGAAALVWTDQGRALHGPTHITYGCVPAQQSAIAGAKTGLSCKGPAGP</sequence>
<feature type="signal peptide" evidence="1">
    <location>
        <begin position="1"/>
        <end position="24"/>
    </location>
</feature>
<dbReference type="SUPFAM" id="SSF50939">
    <property type="entry name" value="Sialidases"/>
    <property type="match status" value="1"/>
</dbReference>
<dbReference type="InterPro" id="IPR036278">
    <property type="entry name" value="Sialidase_sf"/>
</dbReference>
<dbReference type="Proteomes" id="UP000318661">
    <property type="component" value="Unassembled WGS sequence"/>
</dbReference>
<organism evidence="2 3">
    <name type="scientific">Candidatus Segetimicrobium genomatis</name>
    <dbReference type="NCBI Taxonomy" id="2569760"/>
    <lineage>
        <taxon>Bacteria</taxon>
        <taxon>Bacillati</taxon>
        <taxon>Candidatus Sysuimicrobiota</taxon>
        <taxon>Candidatus Sysuimicrobiia</taxon>
        <taxon>Candidatus Sysuimicrobiales</taxon>
        <taxon>Candidatus Segetimicrobiaceae</taxon>
        <taxon>Candidatus Segetimicrobium</taxon>
    </lineage>
</organism>
<feature type="chain" id="PRO_5021867015" description="Exo-alpha-sialidase" evidence="1">
    <location>
        <begin position="25"/>
        <end position="491"/>
    </location>
</feature>
<gene>
    <name evidence="2" type="ORF">E6G99_09810</name>
</gene>
<evidence type="ECO:0008006" key="4">
    <source>
        <dbReference type="Google" id="ProtNLM"/>
    </source>
</evidence>
<evidence type="ECO:0000313" key="3">
    <source>
        <dbReference type="Proteomes" id="UP000318661"/>
    </source>
</evidence>
<evidence type="ECO:0000256" key="1">
    <source>
        <dbReference type="SAM" id="SignalP"/>
    </source>
</evidence>
<dbReference type="AlphaFoldDB" id="A0A537LBT1"/>